<evidence type="ECO:0000256" key="10">
    <source>
        <dbReference type="RuleBase" id="RU361274"/>
    </source>
</evidence>
<evidence type="ECO:0000256" key="9">
    <source>
        <dbReference type="ARBA" id="ARBA00049893"/>
    </source>
</evidence>
<keyword evidence="5" id="KW-0378">Hydrolase</keyword>
<dbReference type="AlphaFoldDB" id="A0A1W1Z7S7"/>
<dbReference type="GO" id="GO:0017061">
    <property type="term" value="F:S-methyl-5-thioadenosine phosphorylase activity"/>
    <property type="evidence" value="ECO:0007669"/>
    <property type="project" value="UniProtKB-EC"/>
</dbReference>
<dbReference type="InterPro" id="IPR011324">
    <property type="entry name" value="Cytotoxic_necrot_fac-like_cat"/>
</dbReference>
<evidence type="ECO:0000256" key="1">
    <source>
        <dbReference type="ARBA" id="ARBA00000553"/>
    </source>
</evidence>
<dbReference type="Pfam" id="PF02578">
    <property type="entry name" value="Cu-oxidase_4"/>
    <property type="match status" value="1"/>
</dbReference>
<keyword evidence="4" id="KW-0479">Metal-binding</keyword>
<dbReference type="PANTHER" id="PTHR30616:SF2">
    <property type="entry name" value="PURINE NUCLEOSIDE PHOSPHORYLASE LACC1"/>
    <property type="match status" value="1"/>
</dbReference>
<evidence type="ECO:0000313" key="12">
    <source>
        <dbReference type="Proteomes" id="UP000192418"/>
    </source>
</evidence>
<evidence type="ECO:0000256" key="3">
    <source>
        <dbReference type="ARBA" id="ARBA00022679"/>
    </source>
</evidence>
<comment type="catalytic activity">
    <reaction evidence="8">
        <text>adenosine + phosphate = alpha-D-ribose 1-phosphate + adenine</text>
        <dbReference type="Rhea" id="RHEA:27642"/>
        <dbReference type="ChEBI" id="CHEBI:16335"/>
        <dbReference type="ChEBI" id="CHEBI:16708"/>
        <dbReference type="ChEBI" id="CHEBI:43474"/>
        <dbReference type="ChEBI" id="CHEBI:57720"/>
        <dbReference type="EC" id="2.4.2.1"/>
    </reaction>
    <physiologicalReaction direction="left-to-right" evidence="8">
        <dbReference type="Rhea" id="RHEA:27643"/>
    </physiologicalReaction>
</comment>
<evidence type="ECO:0000256" key="5">
    <source>
        <dbReference type="ARBA" id="ARBA00022801"/>
    </source>
</evidence>
<accession>A0A1W1Z7S7</accession>
<name>A0A1W1Z7S7_9BACT</name>
<dbReference type="EMBL" id="FWXY01000002">
    <property type="protein sequence ID" value="SMC44499.1"/>
    <property type="molecule type" value="Genomic_DNA"/>
</dbReference>
<gene>
    <name evidence="11" type="ORF">SAMN02746065_102144</name>
</gene>
<protein>
    <recommendedName>
        <fullName evidence="10">Purine nucleoside phosphorylase</fullName>
    </recommendedName>
</protein>
<keyword evidence="6" id="KW-0862">Zinc</keyword>
<evidence type="ECO:0000256" key="4">
    <source>
        <dbReference type="ARBA" id="ARBA00022723"/>
    </source>
</evidence>
<sequence>MMEISGVTAMDMIQFNIFTSHAEVAHGVFTRKGGVSLSPFNSLNVGISTGDNETHVRENRCRIARDLGFEHALYLHQVHGNGVLVLDREQQIKTLTSHGMDTRKQCSVSHDPLPCPDTPCLKNGMPFSQGAIPVADGVVTNIPGVLLVIQVADCQAVLLFDPVKKVVANLHSGWRGSVANIIGRGVDVMVTDFCCDPGDIRAAVAPSLGPCCAEFVHYKDELPQGFLQYRRGDHHFDFWAISRGQLMEKGIKSDHIEVSGLCTQCHPDRFFSYRHEHTTGRFAVAVGLC</sequence>
<dbReference type="GO" id="GO:0005507">
    <property type="term" value="F:copper ion binding"/>
    <property type="evidence" value="ECO:0007669"/>
    <property type="project" value="TreeGrafter"/>
</dbReference>
<keyword evidence="12" id="KW-1185">Reference proteome</keyword>
<evidence type="ECO:0000256" key="8">
    <source>
        <dbReference type="ARBA" id="ARBA00048968"/>
    </source>
</evidence>
<dbReference type="STRING" id="1121400.SAMN02746065_102144"/>
<evidence type="ECO:0000313" key="11">
    <source>
        <dbReference type="EMBL" id="SMC44499.1"/>
    </source>
</evidence>
<comment type="similarity">
    <text evidence="2 10">Belongs to the purine nucleoside phosphorylase YfiH/LACC1 family.</text>
</comment>
<dbReference type="InterPro" id="IPR003730">
    <property type="entry name" value="Cu_polyphenol_OxRdtase"/>
</dbReference>
<organism evidence="11 12">
    <name type="scientific">Desulfocicer vacuolatum DSM 3385</name>
    <dbReference type="NCBI Taxonomy" id="1121400"/>
    <lineage>
        <taxon>Bacteria</taxon>
        <taxon>Pseudomonadati</taxon>
        <taxon>Thermodesulfobacteriota</taxon>
        <taxon>Desulfobacteria</taxon>
        <taxon>Desulfobacterales</taxon>
        <taxon>Desulfobacteraceae</taxon>
        <taxon>Desulfocicer</taxon>
    </lineage>
</organism>
<dbReference type="PANTHER" id="PTHR30616">
    <property type="entry name" value="UNCHARACTERIZED PROTEIN YFIH"/>
    <property type="match status" value="1"/>
</dbReference>
<comment type="catalytic activity">
    <reaction evidence="9">
        <text>S-methyl-5'-thioadenosine + phosphate = 5-(methylsulfanyl)-alpha-D-ribose 1-phosphate + adenine</text>
        <dbReference type="Rhea" id="RHEA:11852"/>
        <dbReference type="ChEBI" id="CHEBI:16708"/>
        <dbReference type="ChEBI" id="CHEBI:17509"/>
        <dbReference type="ChEBI" id="CHEBI:43474"/>
        <dbReference type="ChEBI" id="CHEBI:58533"/>
        <dbReference type="EC" id="2.4.2.28"/>
    </reaction>
    <physiologicalReaction direction="left-to-right" evidence="9">
        <dbReference type="Rhea" id="RHEA:11853"/>
    </physiologicalReaction>
</comment>
<proteinExistence type="inferred from homology"/>
<dbReference type="CDD" id="cd16833">
    <property type="entry name" value="YfiH"/>
    <property type="match status" value="1"/>
</dbReference>
<evidence type="ECO:0000256" key="6">
    <source>
        <dbReference type="ARBA" id="ARBA00022833"/>
    </source>
</evidence>
<reference evidence="11 12" key="1">
    <citation type="submission" date="2017-04" db="EMBL/GenBank/DDBJ databases">
        <authorList>
            <person name="Afonso C.L."/>
            <person name="Miller P.J."/>
            <person name="Scott M.A."/>
            <person name="Spackman E."/>
            <person name="Goraichik I."/>
            <person name="Dimitrov K.M."/>
            <person name="Suarez D.L."/>
            <person name="Swayne D.E."/>
        </authorList>
    </citation>
    <scope>NUCLEOTIDE SEQUENCE [LARGE SCALE GENOMIC DNA]</scope>
    <source>
        <strain evidence="11 12">DSM 3385</strain>
    </source>
</reference>
<dbReference type="SUPFAM" id="SSF64438">
    <property type="entry name" value="CNF1/YfiH-like putative cysteine hydrolases"/>
    <property type="match status" value="1"/>
</dbReference>
<dbReference type="Gene3D" id="3.60.140.10">
    <property type="entry name" value="CNF1/YfiH-like putative cysteine hydrolases"/>
    <property type="match status" value="1"/>
</dbReference>
<evidence type="ECO:0000256" key="2">
    <source>
        <dbReference type="ARBA" id="ARBA00007353"/>
    </source>
</evidence>
<evidence type="ECO:0000256" key="7">
    <source>
        <dbReference type="ARBA" id="ARBA00047989"/>
    </source>
</evidence>
<keyword evidence="3" id="KW-0808">Transferase</keyword>
<comment type="catalytic activity">
    <reaction evidence="1">
        <text>inosine + phosphate = alpha-D-ribose 1-phosphate + hypoxanthine</text>
        <dbReference type="Rhea" id="RHEA:27646"/>
        <dbReference type="ChEBI" id="CHEBI:17368"/>
        <dbReference type="ChEBI" id="CHEBI:17596"/>
        <dbReference type="ChEBI" id="CHEBI:43474"/>
        <dbReference type="ChEBI" id="CHEBI:57720"/>
        <dbReference type="EC" id="2.4.2.1"/>
    </reaction>
    <physiologicalReaction direction="left-to-right" evidence="1">
        <dbReference type="Rhea" id="RHEA:27647"/>
    </physiologicalReaction>
</comment>
<dbReference type="GO" id="GO:0016787">
    <property type="term" value="F:hydrolase activity"/>
    <property type="evidence" value="ECO:0007669"/>
    <property type="project" value="UniProtKB-KW"/>
</dbReference>
<dbReference type="InterPro" id="IPR038371">
    <property type="entry name" value="Cu_polyphenol_OxRdtase_sf"/>
</dbReference>
<comment type="catalytic activity">
    <reaction evidence="7">
        <text>adenosine + H2O + H(+) = inosine + NH4(+)</text>
        <dbReference type="Rhea" id="RHEA:24408"/>
        <dbReference type="ChEBI" id="CHEBI:15377"/>
        <dbReference type="ChEBI" id="CHEBI:15378"/>
        <dbReference type="ChEBI" id="CHEBI:16335"/>
        <dbReference type="ChEBI" id="CHEBI:17596"/>
        <dbReference type="ChEBI" id="CHEBI:28938"/>
        <dbReference type="EC" id="3.5.4.4"/>
    </reaction>
    <physiologicalReaction direction="left-to-right" evidence="7">
        <dbReference type="Rhea" id="RHEA:24409"/>
    </physiologicalReaction>
</comment>
<dbReference type="NCBIfam" id="TIGR00726">
    <property type="entry name" value="peptidoglycan editing factor PgeF"/>
    <property type="match status" value="1"/>
</dbReference>
<dbReference type="RefSeq" id="WP_232367013.1">
    <property type="nucleotide sequence ID" value="NZ_FWXY01000002.1"/>
</dbReference>
<dbReference type="Proteomes" id="UP000192418">
    <property type="component" value="Unassembled WGS sequence"/>
</dbReference>